<accession>A0A1H8VAJ5</accession>
<evidence type="ECO:0000313" key="1">
    <source>
        <dbReference type="EMBL" id="SEP12482.1"/>
    </source>
</evidence>
<dbReference type="EMBL" id="FOCX01000035">
    <property type="protein sequence ID" value="SEP12482.1"/>
    <property type="molecule type" value="Genomic_DNA"/>
</dbReference>
<organism evidence="1 2">
    <name type="scientific">Halorientalis persicus</name>
    <dbReference type="NCBI Taxonomy" id="1367881"/>
    <lineage>
        <taxon>Archaea</taxon>
        <taxon>Methanobacteriati</taxon>
        <taxon>Methanobacteriota</taxon>
        <taxon>Stenosarchaea group</taxon>
        <taxon>Halobacteria</taxon>
        <taxon>Halobacteriales</taxon>
        <taxon>Haloarculaceae</taxon>
        <taxon>Halorientalis</taxon>
    </lineage>
</organism>
<keyword evidence="2" id="KW-1185">Reference proteome</keyword>
<protein>
    <submittedName>
        <fullName evidence="1">Uncharacterized protein</fullName>
    </submittedName>
</protein>
<dbReference type="Proteomes" id="UP000198775">
    <property type="component" value="Unassembled WGS sequence"/>
</dbReference>
<dbReference type="AlphaFoldDB" id="A0A1H8VAJ5"/>
<sequence>MEPRVTVVDFDFGHILIWVAHELPGNAPHMNDIWDDGEIREPFRRDFHALAKRTNGEVEVDGESTMFCAFEPTPQRSTMRVGVYFANGRQTLRFDTVREEIELAMVNQYEISRPRFTISSERGSRTFELNAASGEWNVSKESI</sequence>
<reference evidence="2" key="1">
    <citation type="submission" date="2016-10" db="EMBL/GenBank/DDBJ databases">
        <authorList>
            <person name="Varghese N."/>
            <person name="Submissions S."/>
        </authorList>
    </citation>
    <scope>NUCLEOTIDE SEQUENCE [LARGE SCALE GENOMIC DNA]</scope>
    <source>
        <strain evidence="2">IBRC-M 10043</strain>
    </source>
</reference>
<evidence type="ECO:0000313" key="2">
    <source>
        <dbReference type="Proteomes" id="UP000198775"/>
    </source>
</evidence>
<name>A0A1H8VAJ5_9EURY</name>
<gene>
    <name evidence="1" type="ORF">SAMN05216388_103528</name>
</gene>
<proteinExistence type="predicted"/>